<evidence type="ECO:0000259" key="1">
    <source>
        <dbReference type="PROSITE" id="PS50878"/>
    </source>
</evidence>
<reference evidence="2" key="1">
    <citation type="submission" date="2020-06" db="EMBL/GenBank/DDBJ databases">
        <authorList>
            <person name="Li T."/>
            <person name="Hu X."/>
            <person name="Zhang T."/>
            <person name="Song X."/>
            <person name="Zhang H."/>
            <person name="Dai N."/>
            <person name="Sheng W."/>
            <person name="Hou X."/>
            <person name="Wei L."/>
        </authorList>
    </citation>
    <scope>NUCLEOTIDE SEQUENCE</scope>
    <source>
        <strain evidence="2">KEN1</strain>
        <tissue evidence="2">Leaf</tissue>
    </source>
</reference>
<protein>
    <submittedName>
        <fullName evidence="2">Mitochondrial protein</fullName>
    </submittedName>
</protein>
<evidence type="ECO:0000313" key="2">
    <source>
        <dbReference type="EMBL" id="KAL0411811.1"/>
    </source>
</evidence>
<dbReference type="Gene3D" id="3.60.10.10">
    <property type="entry name" value="Endonuclease/exonuclease/phosphatase"/>
    <property type="match status" value="1"/>
</dbReference>
<comment type="caution">
    <text evidence="2">The sequence shown here is derived from an EMBL/GenBank/DDBJ whole genome shotgun (WGS) entry which is preliminary data.</text>
</comment>
<dbReference type="PANTHER" id="PTHR31635:SF196">
    <property type="entry name" value="REVERSE TRANSCRIPTASE DOMAIN-CONTAINING PROTEIN-RELATED"/>
    <property type="match status" value="1"/>
</dbReference>
<gene>
    <name evidence="2" type="ORF">Slati_3770800</name>
</gene>
<dbReference type="PROSITE" id="PS50878">
    <property type="entry name" value="RT_POL"/>
    <property type="match status" value="1"/>
</dbReference>
<dbReference type="InterPro" id="IPR000477">
    <property type="entry name" value="RT_dom"/>
</dbReference>
<name>A0AAW2U7X1_9LAMI</name>
<dbReference type="SUPFAM" id="SSF56219">
    <property type="entry name" value="DNase I-like"/>
    <property type="match status" value="1"/>
</dbReference>
<dbReference type="InterPro" id="IPR036691">
    <property type="entry name" value="Endo/exonu/phosph_ase_sf"/>
</dbReference>
<dbReference type="Pfam" id="PF03372">
    <property type="entry name" value="Exo_endo_phos"/>
    <property type="match status" value="1"/>
</dbReference>
<dbReference type="AlphaFoldDB" id="A0AAW2U7X1"/>
<dbReference type="Pfam" id="PF00078">
    <property type="entry name" value="RVT_1"/>
    <property type="match status" value="1"/>
</dbReference>
<proteinExistence type="predicted"/>
<dbReference type="PANTHER" id="PTHR31635">
    <property type="entry name" value="REVERSE TRANSCRIPTASE DOMAIN-CONTAINING PROTEIN-RELATED"/>
    <property type="match status" value="1"/>
</dbReference>
<organism evidence="2">
    <name type="scientific">Sesamum latifolium</name>
    <dbReference type="NCBI Taxonomy" id="2727402"/>
    <lineage>
        <taxon>Eukaryota</taxon>
        <taxon>Viridiplantae</taxon>
        <taxon>Streptophyta</taxon>
        <taxon>Embryophyta</taxon>
        <taxon>Tracheophyta</taxon>
        <taxon>Spermatophyta</taxon>
        <taxon>Magnoliopsida</taxon>
        <taxon>eudicotyledons</taxon>
        <taxon>Gunneridae</taxon>
        <taxon>Pentapetalae</taxon>
        <taxon>asterids</taxon>
        <taxon>lamiids</taxon>
        <taxon>Lamiales</taxon>
        <taxon>Pedaliaceae</taxon>
        <taxon>Sesamum</taxon>
    </lineage>
</organism>
<sequence length="695" mass="80317">MSLLVWNCQGIGGPWMVRNLGDLIQDTHPDLVFLAKTKCSSSQIEILKRKLDFFGVNVDSRRKSGGLALLWNKSVEVQLQSMSQYHIDISIKLTVDEDWWRFTGFSGKPDTNKQDISCNLLSRLHAQSVRSWLVAGNFNELLDQSEKKGGPNRPLWQIKNFRKALENCNLSDLGYTGTPFTWNNRHRHPDTVYERLDRACANPAWIQRFQHATVSHLHTNCSDHNPILIKVARPPSNRRQKSRPWRFEAAWLQDEQCEGIVSHCWARVDGPASHERFQEKIACCRSSLSFWNKMTFLEHKERVKELESRLKLIRTGQITTDSRKEEDDIRKELEFIAGIEETKWKQRSKDLWLKEGDRNTHFFHNKASNRFQRNMILKLKGANEQWVEEEEEIQQMIIDYFHGVFGSCNPDSADMRHGLEGLRRVVDSNMAEELTKPYMEAEITKALFQMAPLKSPGPYGMPPIFYHIFWPTIKSDVCFCGLRLLNNLDFPASFNDTQNVLIPKCKNPVNLFNFLPISLCNVIYKITSKTIGNRLKPFLTKIISPSQSAFVPGRIISDNILTAFEINHFLNTRTKGKDGYMALKLDVSKAYDKVEWVFLKEVMHRLGFPTPFVNLVMMCVTSASYSFLLNGHQFGSLNPQRGLRQGDSLSPYLFLFCTELFSSLLQLVESAQQIRGVSVCRWPREYLTFYSLTTH</sequence>
<accession>A0AAW2U7X1</accession>
<feature type="domain" description="Reverse transcriptase" evidence="1">
    <location>
        <begin position="483"/>
        <end position="695"/>
    </location>
</feature>
<dbReference type="EMBL" id="JACGWN010000013">
    <property type="protein sequence ID" value="KAL0411811.1"/>
    <property type="molecule type" value="Genomic_DNA"/>
</dbReference>
<dbReference type="GO" id="GO:0003824">
    <property type="term" value="F:catalytic activity"/>
    <property type="evidence" value="ECO:0007669"/>
    <property type="project" value="InterPro"/>
</dbReference>
<dbReference type="InterPro" id="IPR005135">
    <property type="entry name" value="Endo/exonuclease/phosphatase"/>
</dbReference>
<dbReference type="CDD" id="cd01650">
    <property type="entry name" value="RT_nLTR_like"/>
    <property type="match status" value="1"/>
</dbReference>
<reference evidence="2" key="2">
    <citation type="journal article" date="2024" name="Plant">
        <title>Genomic evolution and insights into agronomic trait innovations of Sesamum species.</title>
        <authorList>
            <person name="Miao H."/>
            <person name="Wang L."/>
            <person name="Qu L."/>
            <person name="Liu H."/>
            <person name="Sun Y."/>
            <person name="Le M."/>
            <person name="Wang Q."/>
            <person name="Wei S."/>
            <person name="Zheng Y."/>
            <person name="Lin W."/>
            <person name="Duan Y."/>
            <person name="Cao H."/>
            <person name="Xiong S."/>
            <person name="Wang X."/>
            <person name="Wei L."/>
            <person name="Li C."/>
            <person name="Ma Q."/>
            <person name="Ju M."/>
            <person name="Zhao R."/>
            <person name="Li G."/>
            <person name="Mu C."/>
            <person name="Tian Q."/>
            <person name="Mei H."/>
            <person name="Zhang T."/>
            <person name="Gao T."/>
            <person name="Zhang H."/>
        </authorList>
    </citation>
    <scope>NUCLEOTIDE SEQUENCE</scope>
    <source>
        <strain evidence="2">KEN1</strain>
    </source>
</reference>